<gene>
    <name evidence="3" type="ORF">SAMN04489835_5554</name>
</gene>
<dbReference type="EMBL" id="LT629971">
    <property type="protein sequence ID" value="SEH90967.1"/>
    <property type="molecule type" value="Genomic_DNA"/>
</dbReference>
<organism evidence="3 4">
    <name type="scientific">Mycolicibacterium rutilum</name>
    <name type="common">Mycobacterium rutilum</name>
    <dbReference type="NCBI Taxonomy" id="370526"/>
    <lineage>
        <taxon>Bacteria</taxon>
        <taxon>Bacillati</taxon>
        <taxon>Actinomycetota</taxon>
        <taxon>Actinomycetes</taxon>
        <taxon>Mycobacteriales</taxon>
        <taxon>Mycobacteriaceae</taxon>
        <taxon>Mycolicibacterium</taxon>
    </lineage>
</organism>
<proteinExistence type="predicted"/>
<dbReference type="Proteomes" id="UP000182915">
    <property type="component" value="Chromosome I"/>
</dbReference>
<dbReference type="InterPro" id="IPR007072">
    <property type="entry name" value="RNMT_CmcI"/>
</dbReference>
<sequence length="257" mass="29314">MREVLTRKAFTAVDTLLSSGRAVARRALGAARQNGQRYVDLQDRAWATDIALSRQMLRNMQQAKWGDLLWGEDWASGQVPLIHWKGVPNIKDPYDLALVPLLLSELKPATVLELGSYVGGSALWMVDLLESFGVDSQIVSFDIDISRVVVEHPRIQFVQADCTKPSTFDGPWFDLPHPWLVIEDAHVNTYEMLEHFHPHLRPGDYLIVEDTAFMIDKYQALERFAGNHAGDYKVDTRFTDLWGYNGTFSFNGYLRRM</sequence>
<accession>A0A1H6M0R8</accession>
<protein>
    <submittedName>
        <fullName evidence="3">Cephalosporin hydroxylase</fullName>
    </submittedName>
</protein>
<dbReference type="GO" id="GO:0008168">
    <property type="term" value="F:methyltransferase activity"/>
    <property type="evidence" value="ECO:0007669"/>
    <property type="project" value="UniProtKB-KW"/>
</dbReference>
<dbReference type="STRING" id="370526.SAMN04489835_5554"/>
<dbReference type="PANTHER" id="PTHR40048">
    <property type="entry name" value="RHAMNOSYL O-METHYLTRANSFERASE"/>
    <property type="match status" value="1"/>
</dbReference>
<dbReference type="GO" id="GO:0032259">
    <property type="term" value="P:methylation"/>
    <property type="evidence" value="ECO:0007669"/>
    <property type="project" value="UniProtKB-KW"/>
</dbReference>
<dbReference type="GO" id="GO:0008610">
    <property type="term" value="P:lipid biosynthetic process"/>
    <property type="evidence" value="ECO:0007669"/>
    <property type="project" value="InterPro"/>
</dbReference>
<dbReference type="SUPFAM" id="SSF53335">
    <property type="entry name" value="S-adenosyl-L-methionine-dependent methyltransferases"/>
    <property type="match status" value="1"/>
</dbReference>
<dbReference type="Pfam" id="PF04989">
    <property type="entry name" value="RMNT_CmcI"/>
    <property type="match status" value="1"/>
</dbReference>
<keyword evidence="2" id="KW-0808">Transferase</keyword>
<keyword evidence="1" id="KW-0489">Methyltransferase</keyword>
<dbReference type="GO" id="GO:0071770">
    <property type="term" value="P:DIM/DIP cell wall layer assembly"/>
    <property type="evidence" value="ECO:0007669"/>
    <property type="project" value="TreeGrafter"/>
</dbReference>
<dbReference type="GO" id="GO:0005886">
    <property type="term" value="C:plasma membrane"/>
    <property type="evidence" value="ECO:0007669"/>
    <property type="project" value="TreeGrafter"/>
</dbReference>
<reference evidence="4" key="1">
    <citation type="submission" date="2016-10" db="EMBL/GenBank/DDBJ databases">
        <authorList>
            <person name="Varghese N."/>
            <person name="Submissions S."/>
        </authorList>
    </citation>
    <scope>NUCLEOTIDE SEQUENCE [LARGE SCALE GENOMIC DNA]</scope>
    <source>
        <strain evidence="4">DSM 45405</strain>
    </source>
</reference>
<dbReference type="PANTHER" id="PTHR40048:SF1">
    <property type="entry name" value="RHAMNOSYL O-METHYLTRANSFERASE"/>
    <property type="match status" value="1"/>
</dbReference>
<dbReference type="RefSeq" id="WP_083409929.1">
    <property type="nucleotide sequence ID" value="NZ_LT629971.1"/>
</dbReference>
<dbReference type="CDD" id="cd02440">
    <property type="entry name" value="AdoMet_MTases"/>
    <property type="match status" value="1"/>
</dbReference>
<dbReference type="AlphaFoldDB" id="A0A1H6M0R8"/>
<evidence type="ECO:0000313" key="3">
    <source>
        <dbReference type="EMBL" id="SEH90967.1"/>
    </source>
</evidence>
<evidence type="ECO:0000313" key="4">
    <source>
        <dbReference type="Proteomes" id="UP000182915"/>
    </source>
</evidence>
<evidence type="ECO:0000256" key="1">
    <source>
        <dbReference type="ARBA" id="ARBA00022603"/>
    </source>
</evidence>
<evidence type="ECO:0000256" key="2">
    <source>
        <dbReference type="ARBA" id="ARBA00022679"/>
    </source>
</evidence>
<keyword evidence="4" id="KW-1185">Reference proteome</keyword>
<name>A0A1H6M0R8_MYCRU</name>
<dbReference type="Gene3D" id="3.40.50.150">
    <property type="entry name" value="Vaccinia Virus protein VP39"/>
    <property type="match status" value="1"/>
</dbReference>
<dbReference type="OrthoDB" id="189417at2"/>
<dbReference type="InterPro" id="IPR029063">
    <property type="entry name" value="SAM-dependent_MTases_sf"/>
</dbReference>